<proteinExistence type="predicted"/>
<feature type="transmembrane region" description="Helical" evidence="1">
    <location>
        <begin position="40"/>
        <end position="61"/>
    </location>
</feature>
<keyword evidence="1" id="KW-0812">Transmembrane</keyword>
<protein>
    <submittedName>
        <fullName evidence="2">Uncharacterized protein</fullName>
    </submittedName>
</protein>
<sequence length="64" mass="6628">MVSSTVTTQRLKSAGARGGVQVATYANRMVHASAAHRTELLFLAVTLGFALVVGVLGVLALPTF</sequence>
<reference evidence="2" key="1">
    <citation type="submission" date="2022-05" db="EMBL/GenBank/DDBJ databases">
        <title>Jatrophihabitans sp. SB3-54 whole genome sequence.</title>
        <authorList>
            <person name="Suh M.K."/>
            <person name="Eom M.K."/>
            <person name="Kim J.S."/>
            <person name="Kim H.S."/>
            <person name="Do H.E."/>
            <person name="Shin Y.K."/>
            <person name="Lee J.-S."/>
        </authorList>
    </citation>
    <scope>NUCLEOTIDE SEQUENCE</scope>
    <source>
        <strain evidence="2">SB3-54</strain>
    </source>
</reference>
<accession>A0ABY7K0M6</accession>
<evidence type="ECO:0000313" key="3">
    <source>
        <dbReference type="Proteomes" id="UP001164693"/>
    </source>
</evidence>
<dbReference type="EMBL" id="CP097463">
    <property type="protein sequence ID" value="WAX58219.1"/>
    <property type="molecule type" value="Genomic_DNA"/>
</dbReference>
<gene>
    <name evidence="2" type="ORF">M6B22_05500</name>
</gene>
<keyword evidence="3" id="KW-1185">Reference proteome</keyword>
<dbReference type="Proteomes" id="UP001164693">
    <property type="component" value="Chromosome"/>
</dbReference>
<keyword evidence="1" id="KW-1133">Transmembrane helix</keyword>
<evidence type="ECO:0000256" key="1">
    <source>
        <dbReference type="SAM" id="Phobius"/>
    </source>
</evidence>
<keyword evidence="1" id="KW-0472">Membrane</keyword>
<name>A0ABY7K0M6_9ACTN</name>
<dbReference type="RefSeq" id="WP_269444769.1">
    <property type="nucleotide sequence ID" value="NZ_CP097463.1"/>
</dbReference>
<evidence type="ECO:0000313" key="2">
    <source>
        <dbReference type="EMBL" id="WAX58219.1"/>
    </source>
</evidence>
<organism evidence="2 3">
    <name type="scientific">Jatrophihabitans cynanchi</name>
    <dbReference type="NCBI Taxonomy" id="2944128"/>
    <lineage>
        <taxon>Bacteria</taxon>
        <taxon>Bacillati</taxon>
        <taxon>Actinomycetota</taxon>
        <taxon>Actinomycetes</taxon>
        <taxon>Jatrophihabitantales</taxon>
        <taxon>Jatrophihabitantaceae</taxon>
        <taxon>Jatrophihabitans</taxon>
    </lineage>
</organism>